<dbReference type="Proteomes" id="UP000056090">
    <property type="component" value="Chromosome"/>
</dbReference>
<feature type="domain" description="Histidine kinase" evidence="11">
    <location>
        <begin position="236"/>
        <end position="463"/>
    </location>
</feature>
<dbReference type="InterPro" id="IPR003660">
    <property type="entry name" value="HAMP_dom"/>
</dbReference>
<evidence type="ECO:0000313" key="13">
    <source>
        <dbReference type="EMBL" id="AIF97523.1"/>
    </source>
</evidence>
<protein>
    <recommendedName>
        <fullName evidence="3">histidine kinase</fullName>
        <ecNumber evidence="3">2.7.13.3</ecNumber>
    </recommendedName>
</protein>
<dbReference type="Pfam" id="PF02518">
    <property type="entry name" value="HATPase_c"/>
    <property type="match status" value="1"/>
</dbReference>
<dbReference type="PANTHER" id="PTHR44936">
    <property type="entry name" value="SENSOR PROTEIN CREC"/>
    <property type="match status" value="1"/>
</dbReference>
<dbReference type="InterPro" id="IPR005467">
    <property type="entry name" value="His_kinase_dom"/>
</dbReference>
<comment type="catalytic activity">
    <reaction evidence="1">
        <text>ATP + protein L-histidine = ADP + protein N-phospho-L-histidine.</text>
        <dbReference type="EC" id="2.7.13.3"/>
    </reaction>
</comment>
<evidence type="ECO:0000256" key="9">
    <source>
        <dbReference type="ARBA" id="ARBA00022840"/>
    </source>
</evidence>
<feature type="domain" description="HAMP" evidence="12">
    <location>
        <begin position="173"/>
        <end position="228"/>
    </location>
</feature>
<dbReference type="Gene3D" id="3.30.450.170">
    <property type="entry name" value="Two-component histidine kinase, sensor domain"/>
    <property type="match status" value="1"/>
</dbReference>
<dbReference type="KEGG" id="aal:EP13_01745"/>
<keyword evidence="9" id="KW-0067">ATP-binding</keyword>
<dbReference type="RefSeq" id="WP_044055694.1">
    <property type="nucleotide sequence ID" value="NZ_CBCSKJ010000005.1"/>
</dbReference>
<keyword evidence="8 13" id="KW-0418">Kinase</keyword>
<comment type="subcellular location">
    <subcellularLocation>
        <location evidence="2">Cell membrane</location>
        <topology evidence="2">Multi-pass membrane protein</topology>
    </subcellularLocation>
</comment>
<evidence type="ECO:0000313" key="14">
    <source>
        <dbReference type="Proteomes" id="UP000056090"/>
    </source>
</evidence>
<feature type="transmembrane region" description="Helical" evidence="10">
    <location>
        <begin position="151"/>
        <end position="172"/>
    </location>
</feature>
<dbReference type="Pfam" id="PF16750">
    <property type="entry name" value="HK_sensor"/>
    <property type="match status" value="1"/>
</dbReference>
<dbReference type="SMART" id="SM00388">
    <property type="entry name" value="HisKA"/>
    <property type="match status" value="1"/>
</dbReference>
<dbReference type="InterPro" id="IPR003661">
    <property type="entry name" value="HisK_dim/P_dom"/>
</dbReference>
<dbReference type="PROSITE" id="PS50885">
    <property type="entry name" value="HAMP"/>
    <property type="match status" value="1"/>
</dbReference>
<evidence type="ECO:0000256" key="5">
    <source>
        <dbReference type="ARBA" id="ARBA00022553"/>
    </source>
</evidence>
<keyword evidence="10" id="KW-1133">Transmembrane helix</keyword>
<dbReference type="CDD" id="cd00082">
    <property type="entry name" value="HisKA"/>
    <property type="match status" value="1"/>
</dbReference>
<dbReference type="PANTHER" id="PTHR44936:SF10">
    <property type="entry name" value="SENSOR PROTEIN RSTB"/>
    <property type="match status" value="1"/>
</dbReference>
<dbReference type="Pfam" id="PF00672">
    <property type="entry name" value="HAMP"/>
    <property type="match status" value="1"/>
</dbReference>
<evidence type="ECO:0000256" key="3">
    <source>
        <dbReference type="ARBA" id="ARBA00012438"/>
    </source>
</evidence>
<evidence type="ECO:0000256" key="4">
    <source>
        <dbReference type="ARBA" id="ARBA00022475"/>
    </source>
</evidence>
<dbReference type="Gene3D" id="3.30.565.10">
    <property type="entry name" value="Histidine kinase-like ATPase, C-terminal domain"/>
    <property type="match status" value="1"/>
</dbReference>
<dbReference type="AlphaFoldDB" id="A0A075NVP9"/>
<sequence length="471" mass="53170">MKNKLLWRLWAIIGLGTVVLFLAIDWLTNHTETSMSFIADNHQQTLLNYGKQAEHIYLTQGEDALAEYIKHIQLQEQTWAGVVTSKITPFADSELVPLFTDYFQLGRGVEWKIHLYFAQNPIMEVPFVDDATHLLIQLPQRMRPGAFLMMFRLLLQIALPLILLCLLTYVVYQHVMRPLKRLEKATQEFSDGKLDARVTPLLPKRHDELTDIAATFDKMADRTSNLIQNQRQLLADLSHELRTPLARIDMAVDFVEQNLNQAQALERLRYEASTMRSLVEDTLTFSWLSTELPSLNTETFDLVELINVICDDAKFEYPHNMLHCELPEQAMIENSSQVALGQAIENVIRNALRYTPPEKAVSVHLKKLHNTYTLTISDNGPGVPDALCDDIFKPFFRVEKSRTATKMRGEGEAAAHSQKNHGHGMGLALAQRQVHAVGGEISAHNRIDDTAGLTIAIALPINATSTTLASV</sequence>
<dbReference type="InterPro" id="IPR038428">
    <property type="entry name" value="HK_sensor_dom_sf"/>
</dbReference>
<dbReference type="PRINTS" id="PR00344">
    <property type="entry name" value="BCTRLSENSOR"/>
</dbReference>
<dbReference type="InterPro" id="IPR004358">
    <property type="entry name" value="Sig_transdc_His_kin-like_C"/>
</dbReference>
<name>A0A075NVP9_9ALTE</name>
<evidence type="ECO:0000259" key="12">
    <source>
        <dbReference type="PROSITE" id="PS50885"/>
    </source>
</evidence>
<keyword evidence="4" id="KW-1003">Cell membrane</keyword>
<dbReference type="SMART" id="SM00304">
    <property type="entry name" value="HAMP"/>
    <property type="match status" value="1"/>
</dbReference>
<dbReference type="SUPFAM" id="SSF55874">
    <property type="entry name" value="ATPase domain of HSP90 chaperone/DNA topoisomerase II/histidine kinase"/>
    <property type="match status" value="1"/>
</dbReference>
<evidence type="ECO:0000256" key="6">
    <source>
        <dbReference type="ARBA" id="ARBA00022679"/>
    </source>
</evidence>
<dbReference type="Gene3D" id="1.10.287.130">
    <property type="match status" value="1"/>
</dbReference>
<dbReference type="GO" id="GO:0005886">
    <property type="term" value="C:plasma membrane"/>
    <property type="evidence" value="ECO:0007669"/>
    <property type="project" value="UniProtKB-SubCell"/>
</dbReference>
<dbReference type="EMBL" id="CP008849">
    <property type="protein sequence ID" value="AIF97523.1"/>
    <property type="molecule type" value="Genomic_DNA"/>
</dbReference>
<keyword evidence="7" id="KW-0547">Nucleotide-binding</keyword>
<evidence type="ECO:0000256" key="10">
    <source>
        <dbReference type="SAM" id="Phobius"/>
    </source>
</evidence>
<dbReference type="eggNOG" id="COG5002">
    <property type="taxonomic scope" value="Bacteria"/>
</dbReference>
<dbReference type="GO" id="GO:0005524">
    <property type="term" value="F:ATP binding"/>
    <property type="evidence" value="ECO:0007669"/>
    <property type="project" value="UniProtKB-KW"/>
</dbReference>
<dbReference type="CDD" id="cd06225">
    <property type="entry name" value="HAMP"/>
    <property type="match status" value="1"/>
</dbReference>
<dbReference type="GO" id="GO:0000155">
    <property type="term" value="F:phosphorelay sensor kinase activity"/>
    <property type="evidence" value="ECO:0007669"/>
    <property type="project" value="InterPro"/>
</dbReference>
<dbReference type="SUPFAM" id="SSF47384">
    <property type="entry name" value="Homodimeric domain of signal transducing histidine kinase"/>
    <property type="match status" value="1"/>
</dbReference>
<dbReference type="InterPro" id="IPR036097">
    <property type="entry name" value="HisK_dim/P_sf"/>
</dbReference>
<evidence type="ECO:0000256" key="8">
    <source>
        <dbReference type="ARBA" id="ARBA00022777"/>
    </source>
</evidence>
<dbReference type="Gene3D" id="1.10.8.500">
    <property type="entry name" value="HAMP domain in histidine kinase"/>
    <property type="match status" value="1"/>
</dbReference>
<organism evidence="13 14">
    <name type="scientific">Alteromonas australica</name>
    <dbReference type="NCBI Taxonomy" id="589873"/>
    <lineage>
        <taxon>Bacteria</taxon>
        <taxon>Pseudomonadati</taxon>
        <taxon>Pseudomonadota</taxon>
        <taxon>Gammaproteobacteria</taxon>
        <taxon>Alteromonadales</taxon>
        <taxon>Alteromonadaceae</taxon>
        <taxon>Alteromonas/Salinimonas group</taxon>
        <taxon>Alteromonas</taxon>
    </lineage>
</organism>
<dbReference type="PROSITE" id="PS50109">
    <property type="entry name" value="HIS_KIN"/>
    <property type="match status" value="1"/>
</dbReference>
<evidence type="ECO:0000256" key="7">
    <source>
        <dbReference type="ARBA" id="ARBA00022741"/>
    </source>
</evidence>
<keyword evidence="10" id="KW-0472">Membrane</keyword>
<evidence type="ECO:0000256" key="2">
    <source>
        <dbReference type="ARBA" id="ARBA00004651"/>
    </source>
</evidence>
<dbReference type="InterPro" id="IPR003594">
    <property type="entry name" value="HATPase_dom"/>
</dbReference>
<dbReference type="InterPro" id="IPR031930">
    <property type="entry name" value="HK_sensor"/>
</dbReference>
<reference evidence="13 14" key="1">
    <citation type="submission" date="2014-06" db="EMBL/GenBank/DDBJ databases">
        <title>Genomes of Alteromonas australica, a world apart.</title>
        <authorList>
            <person name="Gonzaga A."/>
            <person name="Lopez-Perez M."/>
            <person name="Rodriguez-Valera F."/>
        </authorList>
    </citation>
    <scope>NUCLEOTIDE SEQUENCE [LARGE SCALE GENOMIC DNA]</scope>
    <source>
        <strain evidence="13 14">H 17</strain>
    </source>
</reference>
<dbReference type="SUPFAM" id="SSF158472">
    <property type="entry name" value="HAMP domain-like"/>
    <property type="match status" value="1"/>
</dbReference>
<keyword evidence="10" id="KW-0812">Transmembrane</keyword>
<keyword evidence="14" id="KW-1185">Reference proteome</keyword>
<dbReference type="EC" id="2.7.13.3" evidence="3"/>
<gene>
    <name evidence="13" type="ORF">EP13_01745</name>
</gene>
<dbReference type="Pfam" id="PF00512">
    <property type="entry name" value="HisKA"/>
    <property type="match status" value="1"/>
</dbReference>
<proteinExistence type="predicted"/>
<keyword evidence="6" id="KW-0808">Transferase</keyword>
<feature type="transmembrane region" description="Helical" evidence="10">
    <location>
        <begin position="6"/>
        <end position="27"/>
    </location>
</feature>
<evidence type="ECO:0000256" key="1">
    <source>
        <dbReference type="ARBA" id="ARBA00000085"/>
    </source>
</evidence>
<evidence type="ECO:0000259" key="11">
    <source>
        <dbReference type="PROSITE" id="PS50109"/>
    </source>
</evidence>
<dbReference type="InterPro" id="IPR050980">
    <property type="entry name" value="2C_sensor_his_kinase"/>
</dbReference>
<accession>A0A075NVP9</accession>
<keyword evidence="5" id="KW-0597">Phosphoprotein</keyword>
<dbReference type="SMART" id="SM00387">
    <property type="entry name" value="HATPase_c"/>
    <property type="match status" value="1"/>
</dbReference>
<dbReference type="InterPro" id="IPR036890">
    <property type="entry name" value="HATPase_C_sf"/>
</dbReference>
<dbReference type="GeneID" id="78253667"/>